<dbReference type="GeneTree" id="ENSGT00390000016682"/>
<dbReference type="GO" id="GO:0005654">
    <property type="term" value="C:nucleoplasm"/>
    <property type="evidence" value="ECO:0007669"/>
    <property type="project" value="TreeGrafter"/>
</dbReference>
<dbReference type="PANTHER" id="PTHR14890">
    <property type="entry name" value="FANCONI ANEMIA CORE COMPLEX-ASSOCIATED PROTEIN 100"/>
    <property type="match status" value="1"/>
</dbReference>
<dbReference type="PANTHER" id="PTHR14890:SF1">
    <property type="entry name" value="FANCONI ANEMIA CORE COMPLEX-ASSOCIATED PROTEIN 100"/>
    <property type="match status" value="1"/>
</dbReference>
<protein>
    <submittedName>
        <fullName evidence="1">FA core complex associated protein 100</fullName>
    </submittedName>
</protein>
<reference evidence="1" key="1">
    <citation type="submission" date="2025-08" db="UniProtKB">
        <authorList>
            <consortium name="Ensembl"/>
        </authorList>
    </citation>
    <scope>IDENTIFICATION</scope>
</reference>
<sequence>MEGSRCSVRSLAALDRPIGSATLVWAGTDLLLSNGSNLVLLHSTEGQTVKAVHTFPSPVVCLVPSPNQQGMYALCEHDGIHFIPLPQLLRSSSVPSSEDSGSGSVATNSQVIADPAVSSFVVADGVLVTVGLADGRWRFSLYEIPEASAAQHRKVADRHIFATPAGGGAIGARSQSVAQRPVLFCVYAMCSLTSQPPEGNDCHMLDPALFSLLFGVDSSLIPLPMFVCGLPDGRLCSLPALQQPGDVGPAVKVLHSLEEPIVFLGISMAGDGSSGGLVVVGGFGKVLLVLAEQKEGCKVLAFREWGVAGPVVTACLSGTRLYYSTRSDLLVLSLGNTEQKPTTGLEPASSSQNPVSLNVCSVTALAKPTTASTGAVQLMATSDRGRLLQITPLGGSGGGGPSRLSPSQVGQKMKDLLAGIGNVAERASLLKSSIQVRNTALKKLNQVFNICCLLLPSQNGREGHLDCKPPISFHLTTKWVSLLREESLTLSCVLENSSSYVLECGWTLCIQVVPSYSSLTSEDMATKTYSFPLEELAPGKTLKVTLPLAAGNELRFPVKVCSSLIYSLQSMLGCSELECLLLRGTPWSRLVSDSGLVSLALDAVTLDWLHCLHIDGPVANADGFCSGVSSSADPIQTFLRARRWEQWSCGRSGPSPGSWGVGPFTATLRVSSALLRAMLAGSTLGGPSLCASLLAWLVSSCPGNRSRADLSSPVVCARCPQGDRLKLMAKEVTVEEVSSDGPLLAVEVQLESSSLVSLCGLHHAVLHRLQALLGGVTKATGDLAQLQGRSLRGALERAEALLREIWEARDLVSLGAGVTRRAADMLLHVYTQLRTQPLLIL</sequence>
<name>A0A3B3SUN7_9TELE</name>
<dbReference type="Ensembl" id="ENSPKIT00000014736.1">
    <property type="protein sequence ID" value="ENSPKIP00000033841.1"/>
    <property type="gene ID" value="ENSPKIG00000013401.1"/>
</dbReference>
<dbReference type="Proteomes" id="UP000261540">
    <property type="component" value="Unplaced"/>
</dbReference>
<dbReference type="GO" id="GO:0036297">
    <property type="term" value="P:interstrand cross-link repair"/>
    <property type="evidence" value="ECO:0007669"/>
    <property type="project" value="InterPro"/>
</dbReference>
<dbReference type="STRING" id="1676925.ENSPKIP00000033841"/>
<evidence type="ECO:0000313" key="2">
    <source>
        <dbReference type="Proteomes" id="UP000261540"/>
    </source>
</evidence>
<proteinExistence type="predicted"/>
<evidence type="ECO:0000313" key="1">
    <source>
        <dbReference type="Ensembl" id="ENSPKIP00000033841.1"/>
    </source>
</evidence>
<reference evidence="1" key="2">
    <citation type="submission" date="2025-09" db="UniProtKB">
        <authorList>
            <consortium name="Ensembl"/>
        </authorList>
    </citation>
    <scope>IDENTIFICATION</scope>
</reference>
<accession>A0A3B3SUN7</accession>
<keyword evidence="2" id="KW-1185">Reference proteome</keyword>
<dbReference type="GO" id="GO:0043240">
    <property type="term" value="C:Fanconi anaemia nuclear complex"/>
    <property type="evidence" value="ECO:0007669"/>
    <property type="project" value="InterPro"/>
</dbReference>
<dbReference type="InterPro" id="IPR029251">
    <property type="entry name" value="Faap100"/>
</dbReference>
<organism evidence="1 2">
    <name type="scientific">Paramormyrops kingsleyae</name>
    <dbReference type="NCBI Taxonomy" id="1676925"/>
    <lineage>
        <taxon>Eukaryota</taxon>
        <taxon>Metazoa</taxon>
        <taxon>Chordata</taxon>
        <taxon>Craniata</taxon>
        <taxon>Vertebrata</taxon>
        <taxon>Euteleostomi</taxon>
        <taxon>Actinopterygii</taxon>
        <taxon>Neopterygii</taxon>
        <taxon>Teleostei</taxon>
        <taxon>Osteoglossocephala</taxon>
        <taxon>Osteoglossomorpha</taxon>
        <taxon>Osteoglossiformes</taxon>
        <taxon>Mormyridae</taxon>
        <taxon>Paramormyrops</taxon>
    </lineage>
</organism>
<dbReference type="OrthoDB" id="6495021at2759"/>
<dbReference type="Pfam" id="PF15146">
    <property type="entry name" value="FANCAA"/>
    <property type="match status" value="1"/>
</dbReference>
<dbReference type="AlphaFoldDB" id="A0A3B3SUN7"/>